<name>A0AAD7W1V3_9TELE</name>
<dbReference type="AlphaFoldDB" id="A0AAD7W1V3"/>
<evidence type="ECO:0000256" key="1">
    <source>
        <dbReference type="SAM" id="SignalP"/>
    </source>
</evidence>
<dbReference type="Pfam" id="PF01159">
    <property type="entry name" value="Ribosomal_L6e"/>
    <property type="match status" value="1"/>
</dbReference>
<dbReference type="GO" id="GO:0005840">
    <property type="term" value="C:ribosome"/>
    <property type="evidence" value="ECO:0007669"/>
    <property type="project" value="InterPro"/>
</dbReference>
<feature type="signal peptide" evidence="1">
    <location>
        <begin position="1"/>
        <end position="26"/>
    </location>
</feature>
<gene>
    <name evidence="2" type="ORF">AAFF_G00293860</name>
</gene>
<dbReference type="EMBL" id="JAINUG010000412">
    <property type="protein sequence ID" value="KAJ8372169.1"/>
    <property type="molecule type" value="Genomic_DNA"/>
</dbReference>
<proteinExistence type="predicted"/>
<dbReference type="GO" id="GO:0006412">
    <property type="term" value="P:translation"/>
    <property type="evidence" value="ECO:0007669"/>
    <property type="project" value="InterPro"/>
</dbReference>
<comment type="caution">
    <text evidence="2">The sequence shown here is derived from an EMBL/GenBank/DDBJ whole genome shotgun (WGS) entry which is preliminary data.</text>
</comment>
<evidence type="ECO:0000313" key="3">
    <source>
        <dbReference type="Proteomes" id="UP001221898"/>
    </source>
</evidence>
<keyword evidence="3" id="KW-1185">Reference proteome</keyword>
<evidence type="ECO:0000313" key="2">
    <source>
        <dbReference type="EMBL" id="KAJ8372169.1"/>
    </source>
</evidence>
<accession>A0AAD7W1V3</accession>
<dbReference type="Proteomes" id="UP001221898">
    <property type="component" value="Unassembled WGS sequence"/>
</dbReference>
<organism evidence="2 3">
    <name type="scientific">Aldrovandia affinis</name>
    <dbReference type="NCBI Taxonomy" id="143900"/>
    <lineage>
        <taxon>Eukaryota</taxon>
        <taxon>Metazoa</taxon>
        <taxon>Chordata</taxon>
        <taxon>Craniata</taxon>
        <taxon>Vertebrata</taxon>
        <taxon>Euteleostomi</taxon>
        <taxon>Actinopterygii</taxon>
        <taxon>Neopterygii</taxon>
        <taxon>Teleostei</taxon>
        <taxon>Notacanthiformes</taxon>
        <taxon>Halosauridae</taxon>
        <taxon>Aldrovandia</taxon>
    </lineage>
</organism>
<sequence>MKFSVLFLEQLAAALLLVSGPPLRRAHQKLINTMATKVDISGVNIPKMLLDSCFKNWPQAAGGEIFHTEKQHIRYQTRFTSQQECSSV</sequence>
<feature type="chain" id="PRO_5042146210" evidence="1">
    <location>
        <begin position="27"/>
        <end position="88"/>
    </location>
</feature>
<reference evidence="2" key="1">
    <citation type="journal article" date="2023" name="Science">
        <title>Genome structures resolve the early diversification of teleost fishes.</title>
        <authorList>
            <person name="Parey E."/>
            <person name="Louis A."/>
            <person name="Montfort J."/>
            <person name="Bouchez O."/>
            <person name="Roques C."/>
            <person name="Iampietro C."/>
            <person name="Lluch J."/>
            <person name="Castinel A."/>
            <person name="Donnadieu C."/>
            <person name="Desvignes T."/>
            <person name="Floi Bucao C."/>
            <person name="Jouanno E."/>
            <person name="Wen M."/>
            <person name="Mejri S."/>
            <person name="Dirks R."/>
            <person name="Jansen H."/>
            <person name="Henkel C."/>
            <person name="Chen W.J."/>
            <person name="Zahm M."/>
            <person name="Cabau C."/>
            <person name="Klopp C."/>
            <person name="Thompson A.W."/>
            <person name="Robinson-Rechavi M."/>
            <person name="Braasch I."/>
            <person name="Lecointre G."/>
            <person name="Bobe J."/>
            <person name="Postlethwait J.H."/>
            <person name="Berthelot C."/>
            <person name="Roest Crollius H."/>
            <person name="Guiguen Y."/>
        </authorList>
    </citation>
    <scope>NUCLEOTIDE SEQUENCE</scope>
    <source>
        <strain evidence="2">NC1722</strain>
    </source>
</reference>
<keyword evidence="1" id="KW-0732">Signal</keyword>
<protein>
    <submittedName>
        <fullName evidence="2">Uncharacterized protein</fullName>
    </submittedName>
</protein>
<dbReference type="InterPro" id="IPR000915">
    <property type="entry name" value="60S_ribosomal_eL6"/>
</dbReference>
<dbReference type="GO" id="GO:0003735">
    <property type="term" value="F:structural constituent of ribosome"/>
    <property type="evidence" value="ECO:0007669"/>
    <property type="project" value="InterPro"/>
</dbReference>